<evidence type="ECO:0000313" key="10">
    <source>
        <dbReference type="EMBL" id="WDI04644.1"/>
    </source>
</evidence>
<feature type="signal peptide" evidence="7">
    <location>
        <begin position="1"/>
        <end position="29"/>
    </location>
</feature>
<evidence type="ECO:0000313" key="11">
    <source>
        <dbReference type="Proteomes" id="UP001220962"/>
    </source>
</evidence>
<dbReference type="SUPFAM" id="SSF52743">
    <property type="entry name" value="Subtilisin-like"/>
    <property type="match status" value="1"/>
</dbReference>
<dbReference type="Pfam" id="PF18911">
    <property type="entry name" value="PKD_4"/>
    <property type="match status" value="1"/>
</dbReference>
<dbReference type="Gene3D" id="2.60.40.1120">
    <property type="entry name" value="Carboxypeptidase-like, regulatory domain"/>
    <property type="match status" value="2"/>
</dbReference>
<evidence type="ECO:0000256" key="5">
    <source>
        <dbReference type="PROSITE-ProRule" id="PRU01240"/>
    </source>
</evidence>
<dbReference type="PROSITE" id="PS00138">
    <property type="entry name" value="SUBTILASE_SER"/>
    <property type="match status" value="1"/>
</dbReference>
<dbReference type="GO" id="GO:0004252">
    <property type="term" value="F:serine-type endopeptidase activity"/>
    <property type="evidence" value="ECO:0007669"/>
    <property type="project" value="UniProtKB-UniRule"/>
</dbReference>
<dbReference type="SUPFAM" id="SSF49265">
    <property type="entry name" value="Fibronectin type III"/>
    <property type="match status" value="1"/>
</dbReference>
<dbReference type="InterPro" id="IPR000601">
    <property type="entry name" value="PKD_dom"/>
</dbReference>
<evidence type="ECO:0000256" key="1">
    <source>
        <dbReference type="ARBA" id="ARBA00011073"/>
    </source>
</evidence>
<feature type="active site" description="Charge relay system" evidence="5">
    <location>
        <position position="470"/>
    </location>
</feature>
<organism evidence="9 11">
    <name type="scientific">Paenibacillus urinalis</name>
    <dbReference type="NCBI Taxonomy" id="521520"/>
    <lineage>
        <taxon>Bacteria</taxon>
        <taxon>Bacillati</taxon>
        <taxon>Bacillota</taxon>
        <taxon>Bacilli</taxon>
        <taxon>Bacillales</taxon>
        <taxon>Paenibacillaceae</taxon>
        <taxon>Paenibacillus</taxon>
    </lineage>
</organism>
<reference evidence="9 12" key="1">
    <citation type="submission" date="2023-02" db="EMBL/GenBank/DDBJ databases">
        <title>Pathogen: clinical or host-associated sample.</title>
        <authorList>
            <person name="Hergert J."/>
            <person name="Casey R."/>
            <person name="Wagner J."/>
            <person name="Young E.L."/>
            <person name="Oakeson K.F."/>
        </authorList>
    </citation>
    <scope>NUCLEOTIDE SEQUENCE</scope>
    <source>
        <strain evidence="10 12">2022CK-00829</strain>
        <strain evidence="9">2022CK-00830</strain>
    </source>
</reference>
<dbReference type="Gene3D" id="2.60.40.10">
    <property type="entry name" value="Immunoglobulins"/>
    <property type="match status" value="4"/>
</dbReference>
<dbReference type="InterPro" id="IPR000209">
    <property type="entry name" value="Peptidase_S8/S53_dom"/>
</dbReference>
<dbReference type="SMART" id="SM00089">
    <property type="entry name" value="PKD"/>
    <property type="match status" value="1"/>
</dbReference>
<dbReference type="InterPro" id="IPR023828">
    <property type="entry name" value="Peptidase_S8_Ser-AS"/>
</dbReference>
<gene>
    <name evidence="9" type="ORF">PUW23_12415</name>
    <name evidence="10" type="ORF">PUW25_12095</name>
</gene>
<feature type="chain" id="PRO_5043881266" evidence="7">
    <location>
        <begin position="30"/>
        <end position="1803"/>
    </location>
</feature>
<dbReference type="Pfam" id="PF20773">
    <property type="entry name" value="InhA-like_MAM"/>
    <property type="match status" value="1"/>
</dbReference>
<name>A0AAX3N857_9BACL</name>
<dbReference type="PRINTS" id="PR00723">
    <property type="entry name" value="SUBTILISIN"/>
</dbReference>
<dbReference type="Proteomes" id="UP001221519">
    <property type="component" value="Chromosome"/>
</dbReference>
<dbReference type="PROSITE" id="PS50093">
    <property type="entry name" value="PKD"/>
    <property type="match status" value="1"/>
</dbReference>
<keyword evidence="7" id="KW-0732">Signal</keyword>
<dbReference type="Pfam" id="PF13715">
    <property type="entry name" value="CarbopepD_reg_2"/>
    <property type="match status" value="1"/>
</dbReference>
<evidence type="ECO:0000256" key="7">
    <source>
        <dbReference type="SAM" id="SignalP"/>
    </source>
</evidence>
<dbReference type="InterPro" id="IPR013320">
    <property type="entry name" value="ConA-like_dom_sf"/>
</dbReference>
<dbReference type="InterPro" id="IPR035986">
    <property type="entry name" value="PKD_dom_sf"/>
</dbReference>
<dbReference type="Gene3D" id="2.60.120.200">
    <property type="match status" value="1"/>
</dbReference>
<dbReference type="InterPro" id="IPR015500">
    <property type="entry name" value="Peptidase_S8_subtilisin-rel"/>
</dbReference>
<dbReference type="Gene3D" id="3.40.50.200">
    <property type="entry name" value="Peptidase S8/S53 domain"/>
    <property type="match status" value="1"/>
</dbReference>
<keyword evidence="2 5" id="KW-0645">Protease</keyword>
<comment type="similarity">
    <text evidence="1 5">Belongs to the peptidase S8 family.</text>
</comment>
<dbReference type="EMBL" id="CP118101">
    <property type="protein sequence ID" value="WDH84960.1"/>
    <property type="molecule type" value="Genomic_DNA"/>
</dbReference>
<feature type="active site" description="Charge relay system" evidence="5">
    <location>
        <position position="293"/>
    </location>
</feature>
<dbReference type="PROSITE" id="PS51892">
    <property type="entry name" value="SUBTILASE"/>
    <property type="match status" value="1"/>
</dbReference>
<dbReference type="Pfam" id="PF09136">
    <property type="entry name" value="Glucodextran_B"/>
    <property type="match status" value="2"/>
</dbReference>
<dbReference type="InterPro" id="IPR036116">
    <property type="entry name" value="FN3_sf"/>
</dbReference>
<accession>A0AAX3N857</accession>
<feature type="domain" description="PKD" evidence="8">
    <location>
        <begin position="1721"/>
        <end position="1803"/>
    </location>
</feature>
<sequence length="1803" mass="192706">MVTAKKTKKTFSLSMAFLLAVSIVSPAMAAPTTSVSDKIDLRTAAPELITAKVDSKLNKLFDEDKYVTYLIKMSEQADTALASQKAMDLASTQKATPAAAKLSARTSVVSTLRETASRTQIPIQKYLDEQKEVGGVKEYKSYFIVNSLAVTSTKEVMEELALQPGIDKILPNEERFLQEVTVDKNASTPKANDLDSDSAASAADQNKNTEPSDYDPAEIEWNIAQVNAPEVWEQGIDGSGIVVANLDSGVDYTHPALASKWRGLDASGNVVDPELSWYDPHSGASLPADTDGHGTHTMGTMVGAEEDGTNMIGVAPGAKWMAVRIFNPSTTDAIILDGAQWLLAPVDEEGNLHPELAPDVVNNSWGGGAGIDEWFRPIVQAWRDAQIFPEFSAGNTTLTNPGGPGSVANPANYPESFATGATDINGDLADFSLLGPSPYDEIKPEVSAPGVNIRSSVPGGSYEGGWNGTSMAGPHTTAIAAMLLQANSSLTVDDLEDILTETATERTDSTYPESPNNGYGHGIVNALDAVGSVLQGVGSVTGRVTIDGDDLTAPELDYTVLESVYAGLDAGFSIEASDNVSVTEVSVFARTEGMSRYVYIPAELTSGDALDGTYRAVIPAALIEEPGLEYYIRVNDYGNNGYETEVHSVDVLEGIEPGYSQNFEQDYVGFLPDLDNPWVWGTPESGPGSAYSGEHVMATNLTGTYAPNSNTALIAPPINLEDAPEGALLSFKQWYELEDGSDFGTVYLATEENDYEFEQLLTVTGSSEDWANQYVDLTAYAGQKVYVAFVLSSDASIQGEGWYIDDFSLQLPDEVAPAAPSELTGTPSILGDVSLEWSAPADEDLKEYNVYRSVASDTGYELIGTTSEASYVDSITIEGETTFYYVVKAKDYSGNESDASNEIAVDVAVPETVFSDSFDGEDDNGWTHLGTNDVWERGTPAAPGPASAVTPPNVWGTDLNGTYLASSNFSLVSPVIDLTSQNTAALTFNHWYEIERNYDDAYVEVTTDGGTTWTEIGYYSNVTEGKQWSPVFIDLTSYAGNEIQVRFRLTTDGSVQKAGWYLDDVRVLAVSAPESTASDTKTESKKAKAIQNAPVLTDFVSKQPITTQGDSVSKDGEIGLFSLPVSATVTVLETGRSVRTDAFTGRYSFNHVAGDYNLKVESYGYYPQTVPVSIEDGKTRNVNFQLEEIPQGTITGTVTNERTGEPIADAVVMVMEDAQVSPVRTDEAGVFTLQVYEGTYTLSISALDYYSETAAVTVPANDTVTHDFDLKPFIGYAGEIKYDDGTAENARAWNAAGNAWAVKMSPESEAAQVTGASFLFWNTEWPSPGGTAFSYSVYDASGPDGAPGRELAGPFDGTALRNDEWTTVEFPEPVSVTGDFYIVYEQTEANPYSPGLATDESSTVAERAWQRISGAWTASPLEEGNYMIRAHVQYAIGAPIITSPSEDTYTNEESITITGTSNANGSTVTIYNGEEEAATATVEEGQFEAVIDLNAGENVLVAEVLVGDEVTDPSTPVTVTLDQAAPELVVTSPEDGETTNAEAYTVRGTVNDEYLDTVTVNGEAAEVTEDGSFEHRLLINSGDNVVTVIATDLAGNETTITRTVVVNWAAPVITNLAPSSDLHISAGEAVYVSFDSRPGLSASFRVELPGNAPSSFNEAPLTETSPGHYEGTYTTSESLRLEGGVIVVRVWDTAGNETEVAALGKLYVTESGEEPAPPNAAPVAIIQSPSAAQRNRDVTFDASNSYDEDGSIVSYVWNFGDGATGSGVTATHAYTKGGNYTVELIVTDDQGAANTKTFVIRIR</sequence>
<evidence type="ECO:0000256" key="3">
    <source>
        <dbReference type="ARBA" id="ARBA00022801"/>
    </source>
</evidence>
<feature type="active site" description="Charge relay system" evidence="5">
    <location>
        <position position="247"/>
    </location>
</feature>
<dbReference type="InterPro" id="IPR013783">
    <property type="entry name" value="Ig-like_fold"/>
</dbReference>
<dbReference type="PANTHER" id="PTHR43806:SF67">
    <property type="entry name" value="EGF-LIKE DOMAIN-CONTAINING PROTEIN"/>
    <property type="match status" value="1"/>
</dbReference>
<dbReference type="FunFam" id="3.40.50.200:FF:000043">
    <property type="entry name" value="Peptidase S8"/>
    <property type="match status" value="1"/>
</dbReference>
<dbReference type="CDD" id="cd00146">
    <property type="entry name" value="PKD"/>
    <property type="match status" value="1"/>
</dbReference>
<evidence type="ECO:0000256" key="6">
    <source>
        <dbReference type="SAM" id="MobiDB-lite"/>
    </source>
</evidence>
<dbReference type="SUPFAM" id="SSF49899">
    <property type="entry name" value="Concanavalin A-like lectins/glucanases"/>
    <property type="match status" value="2"/>
</dbReference>
<dbReference type="PANTHER" id="PTHR43806">
    <property type="entry name" value="PEPTIDASE S8"/>
    <property type="match status" value="1"/>
</dbReference>
<evidence type="ECO:0000256" key="2">
    <source>
        <dbReference type="ARBA" id="ARBA00022670"/>
    </source>
</evidence>
<proteinExistence type="inferred from homology"/>
<dbReference type="CDD" id="cd07481">
    <property type="entry name" value="Peptidases_S8_BacillopeptidaseF-like"/>
    <property type="match status" value="1"/>
</dbReference>
<dbReference type="RefSeq" id="WP_047911705.1">
    <property type="nucleotide sequence ID" value="NZ_CP118101.1"/>
</dbReference>
<dbReference type="Proteomes" id="UP001220962">
    <property type="component" value="Chromosome"/>
</dbReference>
<dbReference type="Gene3D" id="2.60.120.260">
    <property type="entry name" value="Galactose-binding domain-like"/>
    <property type="match status" value="1"/>
</dbReference>
<evidence type="ECO:0000256" key="4">
    <source>
        <dbReference type="ARBA" id="ARBA00022825"/>
    </source>
</evidence>
<dbReference type="SUPFAM" id="SSF49299">
    <property type="entry name" value="PKD domain"/>
    <property type="match status" value="1"/>
</dbReference>
<dbReference type="EMBL" id="CP118108">
    <property type="protein sequence ID" value="WDI04644.1"/>
    <property type="molecule type" value="Genomic_DNA"/>
</dbReference>
<dbReference type="Pfam" id="PF00082">
    <property type="entry name" value="Peptidase_S8"/>
    <property type="match status" value="1"/>
</dbReference>
<dbReference type="InterPro" id="IPR036852">
    <property type="entry name" value="Peptidase_S8/S53_dom_sf"/>
</dbReference>
<evidence type="ECO:0000259" key="8">
    <source>
        <dbReference type="PROSITE" id="PS50093"/>
    </source>
</evidence>
<evidence type="ECO:0000313" key="9">
    <source>
        <dbReference type="EMBL" id="WDH84960.1"/>
    </source>
</evidence>
<keyword evidence="12" id="KW-1185">Reference proteome</keyword>
<dbReference type="InterPro" id="IPR022409">
    <property type="entry name" value="PKD/Chitinase_dom"/>
</dbReference>
<keyword evidence="4 5" id="KW-0720">Serine protease</keyword>
<keyword evidence="3 5" id="KW-0378">Hydrolase</keyword>
<dbReference type="InterPro" id="IPR008969">
    <property type="entry name" value="CarboxyPept-like_regulatory"/>
</dbReference>
<dbReference type="NCBIfam" id="NF038128">
    <property type="entry name" value="choice_anch_J"/>
    <property type="match status" value="2"/>
</dbReference>
<dbReference type="SUPFAM" id="SSF49464">
    <property type="entry name" value="Carboxypeptidase regulatory domain-like"/>
    <property type="match status" value="2"/>
</dbReference>
<evidence type="ECO:0000313" key="12">
    <source>
        <dbReference type="Proteomes" id="UP001221519"/>
    </source>
</evidence>
<feature type="region of interest" description="Disordered" evidence="6">
    <location>
        <begin position="182"/>
        <end position="214"/>
    </location>
</feature>
<dbReference type="InterPro" id="IPR033857">
    <property type="entry name" value="Bacillopeptidase_F"/>
</dbReference>
<protein>
    <submittedName>
        <fullName evidence="9">S8 family serine peptidase</fullName>
    </submittedName>
</protein>
<dbReference type="GO" id="GO:0006508">
    <property type="term" value="P:proteolysis"/>
    <property type="evidence" value="ECO:0007669"/>
    <property type="project" value="UniProtKB-KW"/>
</dbReference>
<dbReference type="InterPro" id="IPR050131">
    <property type="entry name" value="Peptidase_S8_subtilisin-like"/>
</dbReference>